<gene>
    <name evidence="2" type="ORF">K469DRAFT_664424</name>
</gene>
<evidence type="ECO:0000256" key="1">
    <source>
        <dbReference type="SAM" id="Phobius"/>
    </source>
</evidence>
<keyword evidence="1" id="KW-0812">Transmembrane</keyword>
<proteinExistence type="predicted"/>
<accession>A0A6A6E7Z6</accession>
<dbReference type="OrthoDB" id="3796171at2759"/>
<protein>
    <recommendedName>
        <fullName evidence="4">MARVEL domain-containing protein</fullName>
    </recommendedName>
</protein>
<reference evidence="2" key="1">
    <citation type="journal article" date="2020" name="Stud. Mycol.">
        <title>101 Dothideomycetes genomes: a test case for predicting lifestyles and emergence of pathogens.</title>
        <authorList>
            <person name="Haridas S."/>
            <person name="Albert R."/>
            <person name="Binder M."/>
            <person name="Bloem J."/>
            <person name="Labutti K."/>
            <person name="Salamov A."/>
            <person name="Andreopoulos B."/>
            <person name="Baker S."/>
            <person name="Barry K."/>
            <person name="Bills G."/>
            <person name="Bluhm B."/>
            <person name="Cannon C."/>
            <person name="Castanera R."/>
            <person name="Culley D."/>
            <person name="Daum C."/>
            <person name="Ezra D."/>
            <person name="Gonzalez J."/>
            <person name="Henrissat B."/>
            <person name="Kuo A."/>
            <person name="Liang C."/>
            <person name="Lipzen A."/>
            <person name="Lutzoni F."/>
            <person name="Magnuson J."/>
            <person name="Mondo S."/>
            <person name="Nolan M."/>
            <person name="Ohm R."/>
            <person name="Pangilinan J."/>
            <person name="Park H.-J."/>
            <person name="Ramirez L."/>
            <person name="Alfaro M."/>
            <person name="Sun H."/>
            <person name="Tritt A."/>
            <person name="Yoshinaga Y."/>
            <person name="Zwiers L.-H."/>
            <person name="Turgeon B."/>
            <person name="Goodwin S."/>
            <person name="Spatafora J."/>
            <person name="Crous P."/>
            <person name="Grigoriev I."/>
        </authorList>
    </citation>
    <scope>NUCLEOTIDE SEQUENCE</scope>
    <source>
        <strain evidence="2">CBS 207.26</strain>
    </source>
</reference>
<sequence length="250" mass="27543">MRNLNGLRTLLLVTPPLLFLLPLSIVTFLLERAVLGVLVSQTTRDFSDGTRLITFYGPTGNGESDYTDVELRIDNGPSLGIIGVSVLAFLVSIFGMCGVWELRRVEGTDGHQRKWIWTVLGSAIASTVATIAILIYASIKEGGAKRWKSYEDVARGGVFSRETWVCQIDEFYGRQNWAGAACGLAKASRFMLVPLAISSILVIVCGLLLVKQRGGMIWLFGGKGRYAGFDNIYEMQPRAEQPKNNQSAFR</sequence>
<dbReference type="EMBL" id="ML994631">
    <property type="protein sequence ID" value="KAF2185966.1"/>
    <property type="molecule type" value="Genomic_DNA"/>
</dbReference>
<organism evidence="2 3">
    <name type="scientific">Zopfia rhizophila CBS 207.26</name>
    <dbReference type="NCBI Taxonomy" id="1314779"/>
    <lineage>
        <taxon>Eukaryota</taxon>
        <taxon>Fungi</taxon>
        <taxon>Dikarya</taxon>
        <taxon>Ascomycota</taxon>
        <taxon>Pezizomycotina</taxon>
        <taxon>Dothideomycetes</taxon>
        <taxon>Dothideomycetes incertae sedis</taxon>
        <taxon>Zopfiaceae</taxon>
        <taxon>Zopfia</taxon>
    </lineage>
</organism>
<keyword evidence="1" id="KW-0472">Membrane</keyword>
<name>A0A6A6E7Z6_9PEZI</name>
<evidence type="ECO:0008006" key="4">
    <source>
        <dbReference type="Google" id="ProtNLM"/>
    </source>
</evidence>
<keyword evidence="3" id="KW-1185">Reference proteome</keyword>
<keyword evidence="1" id="KW-1133">Transmembrane helix</keyword>
<feature type="transmembrane region" description="Helical" evidence="1">
    <location>
        <begin position="115"/>
        <end position="139"/>
    </location>
</feature>
<dbReference type="AlphaFoldDB" id="A0A6A6E7Z6"/>
<feature type="transmembrane region" description="Helical" evidence="1">
    <location>
        <begin position="7"/>
        <end position="30"/>
    </location>
</feature>
<feature type="transmembrane region" description="Helical" evidence="1">
    <location>
        <begin position="190"/>
        <end position="210"/>
    </location>
</feature>
<evidence type="ECO:0000313" key="3">
    <source>
        <dbReference type="Proteomes" id="UP000800200"/>
    </source>
</evidence>
<feature type="transmembrane region" description="Helical" evidence="1">
    <location>
        <begin position="79"/>
        <end position="103"/>
    </location>
</feature>
<dbReference type="Proteomes" id="UP000800200">
    <property type="component" value="Unassembled WGS sequence"/>
</dbReference>
<evidence type="ECO:0000313" key="2">
    <source>
        <dbReference type="EMBL" id="KAF2185966.1"/>
    </source>
</evidence>